<dbReference type="InterPro" id="IPR019563">
    <property type="entry name" value="GH97_catalytic"/>
</dbReference>
<proteinExistence type="predicted"/>
<dbReference type="PROSITE" id="PS51257">
    <property type="entry name" value="PROKAR_LIPOPROTEIN"/>
    <property type="match status" value="1"/>
</dbReference>
<evidence type="ECO:0000259" key="7">
    <source>
        <dbReference type="Pfam" id="PF14508"/>
    </source>
</evidence>
<name>W7YB36_9BACT</name>
<feature type="signal peptide" evidence="5">
    <location>
        <begin position="1"/>
        <end position="23"/>
    </location>
</feature>
<keyword evidence="10" id="KW-1185">Reference proteome</keyword>
<dbReference type="AlphaFoldDB" id="W7YB36"/>
<dbReference type="SUPFAM" id="SSF51445">
    <property type="entry name" value="(Trans)glycosidases"/>
    <property type="match status" value="1"/>
</dbReference>
<dbReference type="Gene3D" id="2.70.98.10">
    <property type="match status" value="1"/>
</dbReference>
<evidence type="ECO:0000313" key="10">
    <source>
        <dbReference type="Proteomes" id="UP000019402"/>
    </source>
</evidence>
<dbReference type="GO" id="GO:0030246">
    <property type="term" value="F:carbohydrate binding"/>
    <property type="evidence" value="ECO:0007669"/>
    <property type="project" value="InterPro"/>
</dbReference>
<sequence length="674" mass="77099">MMNKFLFLLNTIVLLVLMACSNRNPEMHTVISPDENIVLNFQLKEGSPYYEVYYKGDTIIKPSMLGFVFKDEPALKDQFSVLSYEVCEVNETWRQPWGQTKEVQDIHNELKINLQELNEENRLLTLYFRAFNDGVAFRYEFPEQERLKNFVIMDELSEFNVSGNPLTWWIPADYDTYEKLYQKTTMDKAEWVATPLTMKTAHGVHLSIHEAALTNYAGMTLKQSTVGKFQAELVPWSNGDKVRASTPFVTPWRTIQMSPSASKLIESNLVLNLNEPNKIEDVSWIEPMKYIGIWWGMHLGTETWYAGPRHGATTENAMAHIDFAAAHNIQAVVIEGWNAGWENWGGKDAFDHITPAKDYDLKKVTAYAKEKGVMLIGHHETGGDIPAYEKYVETAFQQCADNGMFAVKTGYAGGIYPRGEHHHGQFMVEHYRKIVELAAKYKIVLDVHEPIKPTGIRRTWPNMMTREGVRGMEWNAWSDGNPPSHTVTIPFTRGLGGPIDYTPGTFDLLFRNAGERIRWNTDDIERTRTHSTLCKQLANFVILYSPLQMASDLPKNYEGHPTFQFFVDFDADIDESKVINGEVGEFITVARRVGENWFLGSATNEKARSFKIDLSFLKAGVRYLAHVYKDSDDSDWKENPYAYQIETIEVGQSTEWEIVLAPGGGQAIYFERME</sequence>
<evidence type="ECO:0000256" key="1">
    <source>
        <dbReference type="ARBA" id="ARBA00001913"/>
    </source>
</evidence>
<evidence type="ECO:0000256" key="3">
    <source>
        <dbReference type="ARBA" id="ARBA00022837"/>
    </source>
</evidence>
<keyword evidence="3" id="KW-0106">Calcium</keyword>
<dbReference type="eggNOG" id="COG2361">
    <property type="taxonomic scope" value="Bacteria"/>
</dbReference>
<feature type="coiled-coil region" evidence="4">
    <location>
        <begin position="100"/>
        <end position="127"/>
    </location>
</feature>
<dbReference type="Gene3D" id="3.20.20.70">
    <property type="entry name" value="Aldolase class I"/>
    <property type="match status" value="1"/>
</dbReference>
<gene>
    <name evidence="9" type="ORF">JCM21142_183</name>
</gene>
<dbReference type="InterPro" id="IPR029483">
    <property type="entry name" value="GH97_C"/>
</dbReference>
<feature type="domain" description="Glycosyl-hydrolase 97 catalytic" evidence="6">
    <location>
        <begin position="294"/>
        <end position="469"/>
    </location>
</feature>
<evidence type="ECO:0000256" key="2">
    <source>
        <dbReference type="ARBA" id="ARBA00011245"/>
    </source>
</evidence>
<feature type="chain" id="PRO_5004904089" evidence="5">
    <location>
        <begin position="24"/>
        <end position="674"/>
    </location>
</feature>
<comment type="cofactor">
    <cofactor evidence="1">
        <name>Ca(2+)</name>
        <dbReference type="ChEBI" id="CHEBI:29108"/>
    </cofactor>
</comment>
<feature type="domain" description="Glycosyl-hydrolase 97 N-terminal" evidence="7">
    <location>
        <begin position="30"/>
        <end position="276"/>
    </location>
</feature>
<dbReference type="InterPro" id="IPR017853">
    <property type="entry name" value="GH"/>
</dbReference>
<dbReference type="Pfam" id="PF10566">
    <property type="entry name" value="Glyco_hydro_97"/>
    <property type="match status" value="1"/>
</dbReference>
<organism evidence="9 10">
    <name type="scientific">Saccharicrinis fermentans DSM 9555 = JCM 21142</name>
    <dbReference type="NCBI Taxonomy" id="869213"/>
    <lineage>
        <taxon>Bacteria</taxon>
        <taxon>Pseudomonadati</taxon>
        <taxon>Bacteroidota</taxon>
        <taxon>Bacteroidia</taxon>
        <taxon>Marinilabiliales</taxon>
        <taxon>Marinilabiliaceae</taxon>
        <taxon>Saccharicrinis</taxon>
    </lineage>
</organism>
<dbReference type="PANTHER" id="PTHR35803">
    <property type="entry name" value="GLUCAN 1,4-ALPHA-GLUCOSIDASE SUSB-RELATED"/>
    <property type="match status" value="1"/>
</dbReference>
<feature type="domain" description="Glycosyl-hydrolase 97 C-terminal oligomerisation" evidence="8">
    <location>
        <begin position="573"/>
        <end position="670"/>
    </location>
</feature>
<dbReference type="PANTHER" id="PTHR35803:SF1">
    <property type="entry name" value="GLUCAN 1,4-ALPHA-GLUCOSIDASE SUSB"/>
    <property type="match status" value="1"/>
</dbReference>
<reference evidence="9 10" key="1">
    <citation type="journal article" date="2014" name="Genome Announc.">
        <title>Draft Genome Sequence of Cytophaga fermentans JCM 21142T, a Facultative Anaerobe Isolated from Marine Mud.</title>
        <authorList>
            <person name="Starns D."/>
            <person name="Oshima K."/>
            <person name="Suda W."/>
            <person name="Iino T."/>
            <person name="Yuki M."/>
            <person name="Inoue J."/>
            <person name="Kitamura K."/>
            <person name="Iida T."/>
            <person name="Darby A."/>
            <person name="Hattori M."/>
            <person name="Ohkuma M."/>
        </authorList>
    </citation>
    <scope>NUCLEOTIDE SEQUENCE [LARGE SCALE GENOMIC DNA]</scope>
    <source>
        <strain evidence="9 10">JCM 21142</strain>
    </source>
</reference>
<evidence type="ECO:0000259" key="6">
    <source>
        <dbReference type="Pfam" id="PF10566"/>
    </source>
</evidence>
<comment type="caution">
    <text evidence="9">The sequence shown here is derived from an EMBL/GenBank/DDBJ whole genome shotgun (WGS) entry which is preliminary data.</text>
</comment>
<evidence type="ECO:0000259" key="8">
    <source>
        <dbReference type="Pfam" id="PF14509"/>
    </source>
</evidence>
<keyword evidence="5" id="KW-0732">Signal</keyword>
<dbReference type="STRING" id="869213.GCA_000517085_04576"/>
<dbReference type="InterPro" id="IPR052720">
    <property type="entry name" value="Glycosyl_hydrolase_97"/>
</dbReference>
<dbReference type="InterPro" id="IPR014718">
    <property type="entry name" value="GH-type_carb-bd"/>
</dbReference>
<comment type="subunit">
    <text evidence="2">Monomer.</text>
</comment>
<dbReference type="RefSeq" id="WP_200871179.1">
    <property type="nucleotide sequence ID" value="NZ_BAMD01000001.1"/>
</dbReference>
<protein>
    <submittedName>
        <fullName evidence="9">Retaining alpha-galactosidase</fullName>
    </submittedName>
</protein>
<dbReference type="Pfam" id="PF14508">
    <property type="entry name" value="GH97_N"/>
    <property type="match status" value="1"/>
</dbReference>
<evidence type="ECO:0000313" key="9">
    <source>
        <dbReference type="EMBL" id="GAF01571.1"/>
    </source>
</evidence>
<accession>W7YB36</accession>
<dbReference type="InterPro" id="IPR029486">
    <property type="entry name" value="GH97_N"/>
</dbReference>
<dbReference type="EMBL" id="BAMD01000001">
    <property type="protein sequence ID" value="GAF01571.1"/>
    <property type="molecule type" value="Genomic_DNA"/>
</dbReference>
<dbReference type="InterPro" id="IPR013785">
    <property type="entry name" value="Aldolase_TIM"/>
</dbReference>
<dbReference type="Pfam" id="PF14509">
    <property type="entry name" value="GH97_C"/>
    <property type="match status" value="1"/>
</dbReference>
<evidence type="ECO:0000256" key="4">
    <source>
        <dbReference type="SAM" id="Coils"/>
    </source>
</evidence>
<dbReference type="Proteomes" id="UP000019402">
    <property type="component" value="Unassembled WGS sequence"/>
</dbReference>
<keyword evidence="4" id="KW-0175">Coiled coil</keyword>
<evidence type="ECO:0000256" key="5">
    <source>
        <dbReference type="SAM" id="SignalP"/>
    </source>
</evidence>